<evidence type="ECO:0000256" key="5">
    <source>
        <dbReference type="ARBA" id="ARBA00022833"/>
    </source>
</evidence>
<dbReference type="NCBIfam" id="TIGR01355">
    <property type="entry name" value="cyt_deam_dimer"/>
    <property type="match status" value="1"/>
</dbReference>
<dbReference type="GO" id="GO:0072527">
    <property type="term" value="P:pyrimidine-containing compound metabolic process"/>
    <property type="evidence" value="ECO:0007669"/>
    <property type="project" value="UniProtKB-ARBA"/>
</dbReference>
<comment type="similarity">
    <text evidence="1 6">Belongs to the cytidine and deoxycytidylate deaminase family.</text>
</comment>
<dbReference type="Pfam" id="PF08211">
    <property type="entry name" value="dCMP_cyt_deam_2"/>
    <property type="match status" value="1"/>
</dbReference>
<dbReference type="Pfam" id="PF00383">
    <property type="entry name" value="dCMP_cyt_deam_1"/>
    <property type="match status" value="1"/>
</dbReference>
<dbReference type="GO" id="GO:0004126">
    <property type="term" value="F:cytidine deaminase activity"/>
    <property type="evidence" value="ECO:0007669"/>
    <property type="project" value="UniProtKB-UniRule"/>
</dbReference>
<dbReference type="NCBIfam" id="NF006537">
    <property type="entry name" value="PRK09027.1"/>
    <property type="match status" value="1"/>
</dbReference>
<dbReference type="InterPro" id="IPR016192">
    <property type="entry name" value="APOBEC/CMP_deaminase_Zn-bd"/>
</dbReference>
<dbReference type="PROSITE" id="PS00903">
    <property type="entry name" value="CYT_DCMP_DEAMINASES_1"/>
    <property type="match status" value="1"/>
</dbReference>
<comment type="function">
    <text evidence="6">This enzyme scavenges exogenous and endogenous cytidine and 2'-deoxycytidine for UMP synthesis.</text>
</comment>
<comment type="subunit">
    <text evidence="2 6">Homodimer.</text>
</comment>
<evidence type="ECO:0000256" key="8">
    <source>
        <dbReference type="PIRSR" id="PIRSR006334-2"/>
    </source>
</evidence>
<dbReference type="InterPro" id="IPR006263">
    <property type="entry name" value="Cyt_deam_dimer"/>
</dbReference>
<feature type="binding site" evidence="6 9">
    <location>
        <position position="137"/>
    </location>
    <ligand>
        <name>Zn(2+)</name>
        <dbReference type="ChEBI" id="CHEBI:29105"/>
        <note>catalytic</note>
    </ligand>
</feature>
<evidence type="ECO:0000313" key="12">
    <source>
        <dbReference type="Proteomes" id="UP000244920"/>
    </source>
</evidence>
<dbReference type="InterPro" id="IPR050202">
    <property type="entry name" value="Cyt/Deoxycyt_deaminase"/>
</dbReference>
<sequence>MPTLKAIQQRLTQLAEQQNPIVQSVISQLTQQQFHARLEANFVASLCRQFNKTAVELALACLPIAACYAKTPVSHFYVGAIVIGQSGDFYFGANQEFEGESMAQTIHAEQSAISHAWLAGETALSDVIVNYTPCGHCRQFMNELNTANTLKIHLPHSQENALHTYLPDAFGPKDLHIEKVLFDKQSLAFVIEMDSSIDKVSRKAIEAAQQSYAPYSGSFSGVALLLANQQIVCGRYAENAAFNPSLPPLQLALNYQRMLGLADEKVLRAVMAEKSNTISHRSSTEAMVNTLLNLPLEYIAL</sequence>
<feature type="active site" description="Proton donor" evidence="6 7">
    <location>
        <position position="109"/>
    </location>
</feature>
<dbReference type="CDD" id="cd01283">
    <property type="entry name" value="cytidine_deaminase"/>
    <property type="match status" value="2"/>
</dbReference>
<dbReference type="PROSITE" id="PS51747">
    <property type="entry name" value="CYT_DCMP_DEAMINASES_2"/>
    <property type="match status" value="2"/>
</dbReference>
<dbReference type="PANTHER" id="PTHR11644:SF2">
    <property type="entry name" value="CYTIDINE DEAMINASE"/>
    <property type="match status" value="1"/>
</dbReference>
<dbReference type="GO" id="GO:0005829">
    <property type="term" value="C:cytosol"/>
    <property type="evidence" value="ECO:0007669"/>
    <property type="project" value="TreeGrafter"/>
</dbReference>
<organism evidence="11 12">
    <name type="scientific">Actinobacillus porcitonsillarum</name>
    <dbReference type="NCBI Taxonomy" id="189834"/>
    <lineage>
        <taxon>Bacteria</taxon>
        <taxon>Pseudomonadati</taxon>
        <taxon>Pseudomonadota</taxon>
        <taxon>Gammaproteobacteria</taxon>
        <taxon>Pasteurellales</taxon>
        <taxon>Pasteurellaceae</taxon>
        <taxon>Actinobacillus</taxon>
    </lineage>
</organism>
<feature type="binding site" evidence="6 8">
    <location>
        <begin position="94"/>
        <end position="96"/>
    </location>
    <ligand>
        <name>substrate</name>
    </ligand>
</feature>
<dbReference type="GO" id="GO:0008270">
    <property type="term" value="F:zinc ion binding"/>
    <property type="evidence" value="ECO:0007669"/>
    <property type="project" value="UniProtKB-UniRule"/>
</dbReference>
<feature type="binding site" evidence="6 9">
    <location>
        <position position="134"/>
    </location>
    <ligand>
        <name>Zn(2+)</name>
        <dbReference type="ChEBI" id="CHEBI:29105"/>
        <note>catalytic</note>
    </ligand>
</feature>
<dbReference type="PANTHER" id="PTHR11644">
    <property type="entry name" value="CYTIDINE DEAMINASE"/>
    <property type="match status" value="1"/>
</dbReference>
<dbReference type="RefSeq" id="WP_108924160.1">
    <property type="nucleotide sequence ID" value="NZ_CP029206.1"/>
</dbReference>
<dbReference type="GO" id="GO:0042802">
    <property type="term" value="F:identical protein binding"/>
    <property type="evidence" value="ECO:0007669"/>
    <property type="project" value="UniProtKB-ARBA"/>
</dbReference>
<evidence type="ECO:0000256" key="4">
    <source>
        <dbReference type="ARBA" id="ARBA00022801"/>
    </source>
</evidence>
<comment type="catalytic activity">
    <reaction evidence="6">
        <text>2'-deoxycytidine + H2O + H(+) = 2'-deoxyuridine + NH4(+)</text>
        <dbReference type="Rhea" id="RHEA:13433"/>
        <dbReference type="ChEBI" id="CHEBI:15377"/>
        <dbReference type="ChEBI" id="CHEBI:15378"/>
        <dbReference type="ChEBI" id="CHEBI:15698"/>
        <dbReference type="ChEBI" id="CHEBI:16450"/>
        <dbReference type="ChEBI" id="CHEBI:28938"/>
        <dbReference type="EC" id="3.5.4.5"/>
    </reaction>
</comment>
<keyword evidence="4 6" id="KW-0378">Hydrolase</keyword>
<dbReference type="InterPro" id="IPR016193">
    <property type="entry name" value="Cytidine_deaminase-like"/>
</dbReference>
<keyword evidence="5 6" id="KW-0862">Zinc</keyword>
<comment type="catalytic activity">
    <reaction evidence="6">
        <text>cytidine + H2O + H(+) = uridine + NH4(+)</text>
        <dbReference type="Rhea" id="RHEA:16069"/>
        <dbReference type="ChEBI" id="CHEBI:15377"/>
        <dbReference type="ChEBI" id="CHEBI:15378"/>
        <dbReference type="ChEBI" id="CHEBI:16704"/>
        <dbReference type="ChEBI" id="CHEBI:17562"/>
        <dbReference type="ChEBI" id="CHEBI:28938"/>
        <dbReference type="EC" id="3.5.4.5"/>
    </reaction>
</comment>
<dbReference type="InterPro" id="IPR013171">
    <property type="entry name" value="Cyd/dCyd_deaminase_Zn-bd"/>
</dbReference>
<dbReference type="FunFam" id="3.40.140.10:FF:000007">
    <property type="entry name" value="Cytidine deaminase"/>
    <property type="match status" value="1"/>
</dbReference>
<comment type="cofactor">
    <cofactor evidence="6 9">
        <name>Zn(2+)</name>
        <dbReference type="ChEBI" id="CHEBI:29105"/>
    </cofactor>
    <text evidence="6 9">Binds 1 zinc ion.</text>
</comment>
<evidence type="ECO:0000256" key="6">
    <source>
        <dbReference type="HAMAP-Rule" id="MF_01558"/>
    </source>
</evidence>
<feature type="binding site" evidence="6 9">
    <location>
        <position position="107"/>
    </location>
    <ligand>
        <name>Zn(2+)</name>
        <dbReference type="ChEBI" id="CHEBI:29105"/>
        <note>catalytic</note>
    </ligand>
</feature>
<proteinExistence type="inferred from homology"/>
<reference evidence="12" key="1">
    <citation type="submission" date="2018-05" db="EMBL/GenBank/DDBJ databases">
        <title>Complete genome sequence of Actinobacillus porcitonsillarum reference strain 9953L55 (CCUG 46996).</title>
        <authorList>
            <person name="Dona V."/>
            <person name="Perreten V."/>
        </authorList>
    </citation>
    <scope>NUCLEOTIDE SEQUENCE [LARGE SCALE GENOMIC DNA]</scope>
    <source>
        <strain evidence="12">9953L55</strain>
    </source>
</reference>
<feature type="domain" description="CMP/dCMP-type deaminase" evidence="10">
    <location>
        <begin position="53"/>
        <end position="173"/>
    </location>
</feature>
<evidence type="ECO:0000256" key="7">
    <source>
        <dbReference type="PIRSR" id="PIRSR006334-1"/>
    </source>
</evidence>
<evidence type="ECO:0000256" key="2">
    <source>
        <dbReference type="ARBA" id="ARBA00011738"/>
    </source>
</evidence>
<dbReference type="GO" id="GO:0055086">
    <property type="term" value="P:nucleobase-containing small molecule metabolic process"/>
    <property type="evidence" value="ECO:0007669"/>
    <property type="project" value="UniProtKB-ARBA"/>
</dbReference>
<name>A0A2U8FLY9_9PAST</name>
<evidence type="ECO:0000256" key="1">
    <source>
        <dbReference type="ARBA" id="ARBA00006576"/>
    </source>
</evidence>
<feature type="domain" description="CMP/dCMP-type deaminase" evidence="10">
    <location>
        <begin position="195"/>
        <end position="301"/>
    </location>
</feature>
<dbReference type="PIRSF" id="PIRSF006334">
    <property type="entry name" value="Cdd_plus_pseudo"/>
    <property type="match status" value="1"/>
</dbReference>
<evidence type="ECO:0000256" key="3">
    <source>
        <dbReference type="ARBA" id="ARBA00022723"/>
    </source>
</evidence>
<evidence type="ECO:0000313" key="11">
    <source>
        <dbReference type="EMBL" id="AWI51344.1"/>
    </source>
</evidence>
<dbReference type="HAMAP" id="MF_01558">
    <property type="entry name" value="Cyt_deam"/>
    <property type="match status" value="1"/>
</dbReference>
<dbReference type="SUPFAM" id="SSF53927">
    <property type="entry name" value="Cytidine deaminase-like"/>
    <property type="match status" value="2"/>
</dbReference>
<accession>A0A2U8FLY9</accession>
<evidence type="ECO:0000256" key="9">
    <source>
        <dbReference type="PIRSR" id="PIRSR006334-3"/>
    </source>
</evidence>
<keyword evidence="12" id="KW-1185">Reference proteome</keyword>
<dbReference type="AlphaFoldDB" id="A0A2U8FLY9"/>
<evidence type="ECO:0000259" key="10">
    <source>
        <dbReference type="PROSITE" id="PS51747"/>
    </source>
</evidence>
<dbReference type="InterPro" id="IPR020797">
    <property type="entry name" value="Cytidine_deaminase_bacteria"/>
</dbReference>
<protein>
    <recommendedName>
        <fullName evidence="6">Cytidine deaminase</fullName>
        <ecNumber evidence="6">3.5.4.5</ecNumber>
    </recommendedName>
    <alternativeName>
        <fullName evidence="6">Cytidine aminohydrolase</fullName>
        <shortName evidence="6">CDA</shortName>
    </alternativeName>
</protein>
<dbReference type="InterPro" id="IPR002125">
    <property type="entry name" value="CMP_dCMP_dom"/>
</dbReference>
<gene>
    <name evidence="6" type="primary">cdd</name>
    <name evidence="11" type="ORF">DDU33_07540</name>
</gene>
<dbReference type="EMBL" id="CP029206">
    <property type="protein sequence ID" value="AWI51344.1"/>
    <property type="molecule type" value="Genomic_DNA"/>
</dbReference>
<keyword evidence="3 6" id="KW-0479">Metal-binding</keyword>
<dbReference type="Proteomes" id="UP000244920">
    <property type="component" value="Chromosome"/>
</dbReference>
<dbReference type="EC" id="3.5.4.5" evidence="6"/>
<dbReference type="KEGG" id="apor:DDU33_07540"/>
<dbReference type="Gene3D" id="3.40.140.10">
    <property type="entry name" value="Cytidine Deaminase, domain 2"/>
    <property type="match status" value="2"/>
</dbReference>